<dbReference type="Proteomes" id="UP001500416">
    <property type="component" value="Unassembled WGS sequence"/>
</dbReference>
<organism evidence="1 2">
    <name type="scientific">Saccharothrix mutabilis subsp. mutabilis</name>
    <dbReference type="NCBI Taxonomy" id="66855"/>
    <lineage>
        <taxon>Bacteria</taxon>
        <taxon>Bacillati</taxon>
        <taxon>Actinomycetota</taxon>
        <taxon>Actinomycetes</taxon>
        <taxon>Pseudonocardiales</taxon>
        <taxon>Pseudonocardiaceae</taxon>
        <taxon>Saccharothrix</taxon>
    </lineage>
</organism>
<keyword evidence="2" id="KW-1185">Reference proteome</keyword>
<dbReference type="SUPFAM" id="SSF53474">
    <property type="entry name" value="alpha/beta-Hydrolases"/>
    <property type="match status" value="1"/>
</dbReference>
<comment type="caution">
    <text evidence="1">The sequence shown here is derived from an EMBL/GenBank/DDBJ whole genome shotgun (WGS) entry which is preliminary data.</text>
</comment>
<sequence>MADVVGVHGVGWQYQSRDKMAELWRQEIAKGLSSARSPRKGDFTFEAAFYGGLYRRPPGHKGLDSPDRLEPGLATEFVLELAGGTPAEGTKVYLPRPAQWALRTLQATDYFANVGHVALVRFANQVGRYFTDLQLREGAQDEFVKAVGGGAKVVVAHSLGSVIAYDVLRQEPRLDVDVLITLGSPLGLRVIRERLGVLGNGRDNWPGQVRQWVNVAAEEDAIALVKVLEPLYCQGIDDRPVRNSRMRAHLATRYLNVVETSSVIADALA</sequence>
<proteinExistence type="predicted"/>
<evidence type="ECO:0000313" key="1">
    <source>
        <dbReference type="EMBL" id="GAA0259438.1"/>
    </source>
</evidence>
<dbReference type="InterPro" id="IPR029058">
    <property type="entry name" value="AB_hydrolase_fold"/>
</dbReference>
<dbReference type="EMBL" id="BAAABU010000028">
    <property type="protein sequence ID" value="GAA0259438.1"/>
    <property type="molecule type" value="Genomic_DNA"/>
</dbReference>
<evidence type="ECO:0008006" key="3">
    <source>
        <dbReference type="Google" id="ProtNLM"/>
    </source>
</evidence>
<dbReference type="RefSeq" id="WP_343939224.1">
    <property type="nucleotide sequence ID" value="NZ_BAAABU010000028.1"/>
</dbReference>
<name>A0ABP3EG70_9PSEU</name>
<evidence type="ECO:0000313" key="2">
    <source>
        <dbReference type="Proteomes" id="UP001500416"/>
    </source>
</evidence>
<protein>
    <recommendedName>
        <fullName evidence="3">Alpha/beta hydrolase</fullName>
    </recommendedName>
</protein>
<dbReference type="Gene3D" id="3.40.50.1820">
    <property type="entry name" value="alpha/beta hydrolase"/>
    <property type="match status" value="1"/>
</dbReference>
<accession>A0ABP3EG70</accession>
<reference evidence="2" key="1">
    <citation type="journal article" date="2019" name="Int. J. Syst. Evol. Microbiol.">
        <title>The Global Catalogue of Microorganisms (GCM) 10K type strain sequencing project: providing services to taxonomists for standard genome sequencing and annotation.</title>
        <authorList>
            <consortium name="The Broad Institute Genomics Platform"/>
            <consortium name="The Broad Institute Genome Sequencing Center for Infectious Disease"/>
            <person name="Wu L."/>
            <person name="Ma J."/>
        </authorList>
    </citation>
    <scope>NUCLEOTIDE SEQUENCE [LARGE SCALE GENOMIC DNA]</scope>
    <source>
        <strain evidence="2">JCM 3380</strain>
    </source>
</reference>
<gene>
    <name evidence="1" type="ORF">GCM10010492_70490</name>
</gene>